<name>A0A1V0DYC5_9CAUD</name>
<dbReference type="Proteomes" id="UP000224401">
    <property type="component" value="Segment"/>
</dbReference>
<organism evidence="1 2">
    <name type="scientific">Dinoroseobacter phage vB_DshS-R5C</name>
    <dbReference type="NCBI Taxonomy" id="1965368"/>
    <lineage>
        <taxon>Viruses</taxon>
        <taxon>Duplodnaviria</taxon>
        <taxon>Heunggongvirae</taxon>
        <taxon>Uroviricota</taxon>
        <taxon>Caudoviricetes</taxon>
        <taxon>Nanhaivirus</taxon>
        <taxon>Nanhaivirus D5C</taxon>
    </lineage>
</organism>
<accession>A0A1V0DYC5</accession>
<proteinExistence type="predicted"/>
<keyword evidence="2" id="KW-1185">Reference proteome</keyword>
<sequence length="76" mass="8117">MLGADEMMAPLVLAQVRDGLEALGYSLDRTSIEGDAIHVRLKNGRTASADIPQVVDLNEVAADITAELDARLQGRV</sequence>
<reference evidence="1 2" key="1">
    <citation type="submission" date="2017-02" db="EMBL/GenBank/DDBJ databases">
        <title>A novel roseosiphophage isolated from the oligotrophic South China Sea.</title>
        <authorList>
            <person name="Yang Y."/>
            <person name="Cai L."/>
            <person name="Zhang R."/>
        </authorList>
    </citation>
    <scope>NUCLEOTIDE SEQUENCE [LARGE SCALE GENOMIC DNA]</scope>
</reference>
<dbReference type="EMBL" id="KY606587">
    <property type="protein sequence ID" value="ARB06162.1"/>
    <property type="molecule type" value="Genomic_DNA"/>
</dbReference>
<evidence type="ECO:0000313" key="2">
    <source>
        <dbReference type="Proteomes" id="UP000224401"/>
    </source>
</evidence>
<evidence type="ECO:0000313" key="1">
    <source>
        <dbReference type="EMBL" id="ARB06162.1"/>
    </source>
</evidence>
<protein>
    <submittedName>
        <fullName evidence="1">Uncharacterized protein</fullName>
    </submittedName>
</protein>
<gene>
    <name evidence="1" type="ORF">vBDshSR5C_108</name>
</gene>